<keyword evidence="12" id="KW-1185">Reference proteome</keyword>
<evidence type="ECO:0000313" key="11">
    <source>
        <dbReference type="EMBL" id="NVO78248.1"/>
    </source>
</evidence>
<dbReference type="GO" id="GO:0009425">
    <property type="term" value="C:bacterial-type flagellum basal body"/>
    <property type="evidence" value="ECO:0007669"/>
    <property type="project" value="InterPro"/>
</dbReference>
<dbReference type="GO" id="GO:0071978">
    <property type="term" value="P:bacterial-type flagellum-dependent swarming motility"/>
    <property type="evidence" value="ECO:0007669"/>
    <property type="project" value="TreeGrafter"/>
</dbReference>
<evidence type="ECO:0000256" key="5">
    <source>
        <dbReference type="ARBA" id="ARBA00022500"/>
    </source>
</evidence>
<dbReference type="PANTHER" id="PTHR35091">
    <property type="entry name" value="FLAGELLAR PROTEIN FLIL"/>
    <property type="match status" value="1"/>
</dbReference>
<feature type="transmembrane region" description="Helical" evidence="10">
    <location>
        <begin position="25"/>
        <end position="47"/>
    </location>
</feature>
<evidence type="ECO:0000256" key="4">
    <source>
        <dbReference type="ARBA" id="ARBA00022475"/>
    </source>
</evidence>
<evidence type="ECO:0000256" key="9">
    <source>
        <dbReference type="ARBA" id="ARBA00023136"/>
    </source>
</evidence>
<dbReference type="RefSeq" id="WP_176803774.1">
    <property type="nucleotide sequence ID" value="NZ_JABXYJ010000005.1"/>
</dbReference>
<keyword evidence="8 10" id="KW-1133">Transmembrane helix</keyword>
<dbReference type="InterPro" id="IPR005503">
    <property type="entry name" value="FliL"/>
</dbReference>
<keyword evidence="11" id="KW-0969">Cilium</keyword>
<protein>
    <recommendedName>
        <fullName evidence="10">Flagellar protein FliL</fullName>
    </recommendedName>
</protein>
<keyword evidence="4" id="KW-1003">Cell membrane</keyword>
<dbReference type="PANTHER" id="PTHR35091:SF2">
    <property type="entry name" value="FLAGELLAR PROTEIN FLIL"/>
    <property type="match status" value="1"/>
</dbReference>
<evidence type="ECO:0000256" key="10">
    <source>
        <dbReference type="RuleBase" id="RU364125"/>
    </source>
</evidence>
<dbReference type="GO" id="GO:0005886">
    <property type="term" value="C:plasma membrane"/>
    <property type="evidence" value="ECO:0007669"/>
    <property type="project" value="UniProtKB-SubCell"/>
</dbReference>
<dbReference type="Proteomes" id="UP000588051">
    <property type="component" value="Unassembled WGS sequence"/>
</dbReference>
<evidence type="ECO:0000256" key="2">
    <source>
        <dbReference type="ARBA" id="ARBA00004162"/>
    </source>
</evidence>
<comment type="caution">
    <text evidence="11">The sequence shown here is derived from an EMBL/GenBank/DDBJ whole genome shotgun (WGS) entry which is preliminary data.</text>
</comment>
<proteinExistence type="inferred from homology"/>
<evidence type="ECO:0000256" key="8">
    <source>
        <dbReference type="ARBA" id="ARBA00022989"/>
    </source>
</evidence>
<keyword evidence="11" id="KW-0966">Cell projection</keyword>
<comment type="similarity">
    <text evidence="3 10">Belongs to the FliL family.</text>
</comment>
<dbReference type="GO" id="GO:0006935">
    <property type="term" value="P:chemotaxis"/>
    <property type="evidence" value="ECO:0007669"/>
    <property type="project" value="UniProtKB-KW"/>
</dbReference>
<keyword evidence="6 10" id="KW-0812">Transmembrane</keyword>
<dbReference type="Pfam" id="PF03748">
    <property type="entry name" value="FliL"/>
    <property type="match status" value="1"/>
</dbReference>
<keyword evidence="7 10" id="KW-0283">Flagellar rotation</keyword>
<evidence type="ECO:0000256" key="1">
    <source>
        <dbReference type="ARBA" id="ARBA00002254"/>
    </source>
</evidence>
<dbReference type="EMBL" id="JABXYJ010000005">
    <property type="protein sequence ID" value="NVO78248.1"/>
    <property type="molecule type" value="Genomic_DNA"/>
</dbReference>
<evidence type="ECO:0000313" key="12">
    <source>
        <dbReference type="Proteomes" id="UP000588051"/>
    </source>
</evidence>
<dbReference type="AlphaFoldDB" id="A0A850QG20"/>
<keyword evidence="11" id="KW-0282">Flagellum</keyword>
<evidence type="ECO:0000256" key="3">
    <source>
        <dbReference type="ARBA" id="ARBA00008281"/>
    </source>
</evidence>
<dbReference type="NCBIfam" id="NF005435">
    <property type="entry name" value="PRK07021.1"/>
    <property type="match status" value="1"/>
</dbReference>
<gene>
    <name evidence="11" type="primary">fliL</name>
    <name evidence="11" type="ORF">HV832_10440</name>
</gene>
<evidence type="ECO:0000256" key="7">
    <source>
        <dbReference type="ARBA" id="ARBA00022779"/>
    </source>
</evidence>
<keyword evidence="5 10" id="KW-0145">Chemotaxis</keyword>
<sequence length="169" mass="18133">MAKKPAKAAPDSAEAAPTGKSKKKLIIIVTAVVVLLAAAGGGAAFFLSKKNSTSKDKEHKSEPAKAPVFLSMEPFTVNLQSDGGDKYLQVTMTLQVESDEQSTIIKANMPQVRSRLLLLLSSKEAGEIISTEGKDKLVEEIIEKINQPFSPKGEPQKVTGVFFTSFVVQ</sequence>
<comment type="function">
    <text evidence="1 10">Controls the rotational direction of flagella during chemotaxis.</text>
</comment>
<reference evidence="11 12" key="1">
    <citation type="submission" date="2020-06" db="EMBL/GenBank/DDBJ databases">
        <authorList>
            <person name="Qiu C."/>
            <person name="Liu Z."/>
        </authorList>
    </citation>
    <scope>NUCLEOTIDE SEQUENCE [LARGE SCALE GENOMIC DNA]</scope>
    <source>
        <strain evidence="11 12">EM 1</strain>
    </source>
</reference>
<keyword evidence="10" id="KW-0997">Cell inner membrane</keyword>
<organism evidence="11 12">
    <name type="scientific">Undibacterium oligocarboniphilum</name>
    <dbReference type="NCBI Taxonomy" id="666702"/>
    <lineage>
        <taxon>Bacteria</taxon>
        <taxon>Pseudomonadati</taxon>
        <taxon>Pseudomonadota</taxon>
        <taxon>Betaproteobacteria</taxon>
        <taxon>Burkholderiales</taxon>
        <taxon>Oxalobacteraceae</taxon>
        <taxon>Undibacterium</taxon>
    </lineage>
</organism>
<keyword evidence="9 10" id="KW-0472">Membrane</keyword>
<name>A0A850QG20_9BURK</name>
<evidence type="ECO:0000256" key="6">
    <source>
        <dbReference type="ARBA" id="ARBA00022692"/>
    </source>
</evidence>
<accession>A0A850QG20</accession>
<comment type="subcellular location">
    <subcellularLocation>
        <location evidence="10">Cell inner membrane</location>
    </subcellularLocation>
    <subcellularLocation>
        <location evidence="2">Cell membrane</location>
        <topology evidence="2">Single-pass membrane protein</topology>
    </subcellularLocation>
</comment>